<evidence type="ECO:0000313" key="2">
    <source>
        <dbReference type="Proteomes" id="UP000064189"/>
    </source>
</evidence>
<keyword evidence="2" id="KW-1185">Reference proteome</keyword>
<dbReference type="AlphaFoldDB" id="A0A109MSS8"/>
<reference evidence="1 2" key="1">
    <citation type="submission" date="2015-11" db="EMBL/GenBank/DDBJ databases">
        <title>Genome Sequence of Bacillus simplex strain VanAntwerpen2.</title>
        <authorList>
            <person name="Couger M.B."/>
        </authorList>
    </citation>
    <scope>NUCLEOTIDE SEQUENCE [LARGE SCALE GENOMIC DNA]</scope>
    <source>
        <strain evidence="1 2">VanAntwerpen02</strain>
    </source>
</reference>
<dbReference type="Proteomes" id="UP000064189">
    <property type="component" value="Unassembled WGS sequence"/>
</dbReference>
<dbReference type="EMBL" id="LNNH01000055">
    <property type="protein sequence ID" value="KWW11486.1"/>
    <property type="molecule type" value="Genomic_DNA"/>
</dbReference>
<proteinExistence type="predicted"/>
<name>A0A109MSS8_9BACI</name>
<accession>A0A109MSS8</accession>
<evidence type="ECO:0000313" key="1">
    <source>
        <dbReference type="EMBL" id="KWW11486.1"/>
    </source>
</evidence>
<sequence length="125" mass="14160">MEWALVILFGAAVLLFILSFSKKDSVKVDEQMEQLASSFADEMSVLQEKIRNIEIDAEITAQEAGVLALSSEKRNLLREVLDLHKRGYSTESIALKTKHPENEIENLLTPYIKAKNERRTVANDI</sequence>
<comment type="caution">
    <text evidence="1">The sequence shown here is derived from an EMBL/GenBank/DDBJ whole genome shotgun (WGS) entry which is preliminary data.</text>
</comment>
<gene>
    <name evidence="1" type="ORF">AS888_01685</name>
</gene>
<protein>
    <submittedName>
        <fullName evidence="1">Uncharacterized protein</fullName>
    </submittedName>
</protein>
<organism evidence="1 2">
    <name type="scientific">Peribacillus simplex</name>
    <dbReference type="NCBI Taxonomy" id="1478"/>
    <lineage>
        <taxon>Bacteria</taxon>
        <taxon>Bacillati</taxon>
        <taxon>Bacillota</taxon>
        <taxon>Bacilli</taxon>
        <taxon>Bacillales</taxon>
        <taxon>Bacillaceae</taxon>
        <taxon>Peribacillus</taxon>
    </lineage>
</organism>